<keyword evidence="6" id="KW-0560">Oxidoreductase</keyword>
<dbReference type="PROSITE" id="PS00497">
    <property type="entry name" value="TYROSINASE_1"/>
    <property type="match status" value="1"/>
</dbReference>
<dbReference type="Pfam" id="PF12143">
    <property type="entry name" value="PPO1_KFDV"/>
    <property type="match status" value="1"/>
</dbReference>
<dbReference type="InterPro" id="IPR002227">
    <property type="entry name" value="Tyrosinase_Cu-bd"/>
</dbReference>
<name>A0A059CDE4_EUCGR</name>
<dbReference type="SUPFAM" id="SSF48056">
    <property type="entry name" value="Di-copper centre-containing domain"/>
    <property type="match status" value="1"/>
</dbReference>
<sequence>MNVRSSPSLPPTRTVRLRRRRFPFSRRIDIIGSEFLPRSSALVSNLWLTSVIDLLLRHTNELWPMASLPSPATTTAVGTTTSSFSSPVAISTYGPFFPKRGPASFYSKHRKPSIRRSTISCKALSNDDSEQNPMSVKLDRRNVLIGLGGFYGAVGLRSDPFALAEPISVPDFTQCGKVNPCAKACCPPPTTEVLDFKLPSSNSPTRVRPAAHLADEDYIAKYAEAIRLMKALPADDPRSFMQQANVHCAYCDGYYNQVGFPHLEVQVHCSWLFFPFHRYYLYFYEKILGSLIKDPTFALPYWNWDAPGGMKMPAMFTDPHSPLYDFNRNPDHAPPMLVDLNYNCEHLPPSNLIHNNLSIMYRQMVSSGKTAKLFLGHAYRAGDHANPGAGSIELMPHNTVHNWCGDYRQPNLEDMGILYSAARDPLFFAHHSNVDRMWTLWKTLGGPKRTDFTHPDWLNASFLFYDENKQAVRVKVKDCLETTNLGYKYQDVDIPWRNSKPVPRKIAIKVTETSGGIADVAEIPRSIAHFPVKLDKVVSTLVKRPKQKRSKKEKEEKEEVLVIEGIELESDAFVKFDVHINDEQASLSSPDMTEFAGSFVNVPHKHKPGKKMKTKLTLGITELLEDLMCEDDEKILVTLNPRYGGEDVIISNIKIEFVD</sequence>
<evidence type="ECO:0000313" key="11">
    <source>
        <dbReference type="EMBL" id="KCW76289.1"/>
    </source>
</evidence>
<keyword evidence="4" id="KW-0479">Metal-binding</keyword>
<evidence type="ECO:0000256" key="6">
    <source>
        <dbReference type="ARBA" id="ARBA00023002"/>
    </source>
</evidence>
<dbReference type="PRINTS" id="PR00092">
    <property type="entry name" value="TYROSINASE"/>
</dbReference>
<dbReference type="PANTHER" id="PTHR11474">
    <property type="entry name" value="TYROSINASE FAMILY MEMBER"/>
    <property type="match status" value="1"/>
</dbReference>
<keyword evidence="8" id="KW-1015">Disulfide bond</keyword>
<dbReference type="GO" id="GO:0009543">
    <property type="term" value="C:chloroplast thylakoid lumen"/>
    <property type="evidence" value="ECO:0007669"/>
    <property type="project" value="UniProtKB-SubCell"/>
</dbReference>
<evidence type="ECO:0000256" key="1">
    <source>
        <dbReference type="ARBA" id="ARBA00001973"/>
    </source>
</evidence>
<keyword evidence="5" id="KW-0883">Thioether bond</keyword>
<keyword evidence="7" id="KW-0186">Copper</keyword>
<evidence type="ECO:0000256" key="2">
    <source>
        <dbReference type="ARBA" id="ARBA00004456"/>
    </source>
</evidence>
<dbReference type="AlphaFoldDB" id="A0A059CDE4"/>
<organism evidence="11">
    <name type="scientific">Eucalyptus grandis</name>
    <name type="common">Flooded gum</name>
    <dbReference type="NCBI Taxonomy" id="71139"/>
    <lineage>
        <taxon>Eukaryota</taxon>
        <taxon>Viridiplantae</taxon>
        <taxon>Streptophyta</taxon>
        <taxon>Embryophyta</taxon>
        <taxon>Tracheophyta</taxon>
        <taxon>Spermatophyta</taxon>
        <taxon>Magnoliopsida</taxon>
        <taxon>eudicotyledons</taxon>
        <taxon>Gunneridae</taxon>
        <taxon>Pentapetalae</taxon>
        <taxon>rosids</taxon>
        <taxon>malvids</taxon>
        <taxon>Myrtales</taxon>
        <taxon>Myrtaceae</taxon>
        <taxon>Myrtoideae</taxon>
        <taxon>Eucalypteae</taxon>
        <taxon>Eucalyptus</taxon>
    </lineage>
</organism>
<dbReference type="Gene3D" id="1.10.1280.10">
    <property type="entry name" value="Di-copper center containing domain from catechol oxidase"/>
    <property type="match status" value="1"/>
</dbReference>
<dbReference type="InterPro" id="IPR022739">
    <property type="entry name" value="Polyphenol_oxidase_cen"/>
</dbReference>
<protein>
    <recommendedName>
        <fullName evidence="9 10">Tyrosinase copper-binding domain-containing protein</fullName>
    </recommendedName>
</protein>
<feature type="domain" description="Tyrosinase copper-binding" evidence="10">
    <location>
        <begin position="424"/>
        <end position="435"/>
    </location>
</feature>
<reference evidence="11" key="1">
    <citation type="submission" date="2013-07" db="EMBL/GenBank/DDBJ databases">
        <title>The genome of Eucalyptus grandis.</title>
        <authorList>
            <person name="Schmutz J."/>
            <person name="Hayes R."/>
            <person name="Myburg A."/>
            <person name="Tuskan G."/>
            <person name="Grattapaglia D."/>
            <person name="Rokhsar D.S."/>
        </authorList>
    </citation>
    <scope>NUCLEOTIDE SEQUENCE</scope>
    <source>
        <tissue evidence="11">Leaf extractions</tissue>
    </source>
</reference>
<dbReference type="eggNOG" id="ENOG502QVBP">
    <property type="taxonomic scope" value="Eukaryota"/>
</dbReference>
<dbReference type="Pfam" id="PF00264">
    <property type="entry name" value="Tyrosinase"/>
    <property type="match status" value="1"/>
</dbReference>
<dbReference type="InterPro" id="IPR022740">
    <property type="entry name" value="Polyphenol_oxidase_C"/>
</dbReference>
<evidence type="ECO:0000256" key="8">
    <source>
        <dbReference type="ARBA" id="ARBA00023157"/>
    </source>
</evidence>
<gene>
    <name evidence="11" type="ORF">EUGRSUZ_D00659</name>
</gene>
<feature type="domain" description="Tyrosinase copper-binding" evidence="9">
    <location>
        <begin position="268"/>
        <end position="285"/>
    </location>
</feature>
<dbReference type="FunFam" id="1.10.1280.10:FF:000007">
    <property type="entry name" value="Polyphenol oxidase, chloroplastic"/>
    <property type="match status" value="1"/>
</dbReference>
<evidence type="ECO:0000259" key="10">
    <source>
        <dbReference type="PROSITE" id="PS00498"/>
    </source>
</evidence>
<evidence type="ECO:0000256" key="4">
    <source>
        <dbReference type="ARBA" id="ARBA00022723"/>
    </source>
</evidence>
<evidence type="ECO:0000256" key="5">
    <source>
        <dbReference type="ARBA" id="ARBA00022784"/>
    </source>
</evidence>
<comment type="similarity">
    <text evidence="3">Belongs to the tyrosinase family.</text>
</comment>
<dbReference type="OMA" id="NRENMGI"/>
<dbReference type="InterPro" id="IPR050316">
    <property type="entry name" value="Tyrosinase/Hemocyanin"/>
</dbReference>
<comment type="cofactor">
    <cofactor evidence="1">
        <name>Cu(2+)</name>
        <dbReference type="ChEBI" id="CHEBI:29036"/>
    </cofactor>
</comment>
<dbReference type="PROSITE" id="PS00498">
    <property type="entry name" value="TYROSINASE_2"/>
    <property type="match status" value="1"/>
</dbReference>
<dbReference type="Pfam" id="PF12142">
    <property type="entry name" value="PPO1_DWL"/>
    <property type="match status" value="1"/>
</dbReference>
<dbReference type="GO" id="GO:0004097">
    <property type="term" value="F:catechol oxidase activity"/>
    <property type="evidence" value="ECO:0007669"/>
    <property type="project" value="InterPro"/>
</dbReference>
<dbReference type="GO" id="GO:0046872">
    <property type="term" value="F:metal ion binding"/>
    <property type="evidence" value="ECO:0007669"/>
    <property type="project" value="UniProtKB-KW"/>
</dbReference>
<evidence type="ECO:0000256" key="7">
    <source>
        <dbReference type="ARBA" id="ARBA00023008"/>
    </source>
</evidence>
<dbReference type="STRING" id="71139.A0A059CDE4"/>
<comment type="subcellular location">
    <subcellularLocation>
        <location evidence="2">Plastid</location>
        <location evidence="2">Chloroplast thylakoid lumen</location>
    </subcellularLocation>
</comment>
<accession>A0A059CDE4</accession>
<evidence type="ECO:0000256" key="3">
    <source>
        <dbReference type="ARBA" id="ARBA00009928"/>
    </source>
</evidence>
<dbReference type="InParanoid" id="A0A059CDE4"/>
<dbReference type="PANTHER" id="PTHR11474:SF76">
    <property type="entry name" value="SHKT DOMAIN-CONTAINING PROTEIN"/>
    <property type="match status" value="1"/>
</dbReference>
<proteinExistence type="inferred from homology"/>
<dbReference type="Gramene" id="KCW76289">
    <property type="protein sequence ID" value="KCW76289"/>
    <property type="gene ID" value="EUGRSUZ_D00659"/>
</dbReference>
<dbReference type="EMBL" id="KK198756">
    <property type="protein sequence ID" value="KCW76289.1"/>
    <property type="molecule type" value="Genomic_DNA"/>
</dbReference>
<evidence type="ECO:0000259" key="9">
    <source>
        <dbReference type="PROSITE" id="PS00497"/>
    </source>
</evidence>
<dbReference type="InterPro" id="IPR008922">
    <property type="entry name" value="Di-copper_centre_dom_sf"/>
</dbReference>